<comment type="caution">
    <text evidence="3">The sequence shown here is derived from an EMBL/GenBank/DDBJ whole genome shotgun (WGS) entry which is preliminary data.</text>
</comment>
<feature type="region of interest" description="Disordered" evidence="1">
    <location>
        <begin position="572"/>
        <end position="623"/>
    </location>
</feature>
<feature type="transmembrane region" description="Helical" evidence="2">
    <location>
        <begin position="467"/>
        <end position="486"/>
    </location>
</feature>
<feature type="compositionally biased region" description="Basic and acidic residues" evidence="1">
    <location>
        <begin position="572"/>
        <end position="582"/>
    </location>
</feature>
<proteinExistence type="predicted"/>
<feature type="transmembrane region" description="Helical" evidence="2">
    <location>
        <begin position="226"/>
        <end position="253"/>
    </location>
</feature>
<keyword evidence="2" id="KW-0472">Membrane</keyword>
<feature type="transmembrane region" description="Helical" evidence="2">
    <location>
        <begin position="498"/>
        <end position="518"/>
    </location>
</feature>
<dbReference type="PANTHER" id="PTHR11319">
    <property type="entry name" value="G PROTEIN-COUPLED RECEPTOR-RELATED"/>
    <property type="match status" value="1"/>
</dbReference>
<dbReference type="EMBL" id="JAQMWT010000590">
    <property type="protein sequence ID" value="KAJ8599062.1"/>
    <property type="molecule type" value="Genomic_DNA"/>
</dbReference>
<accession>A0AAD7U839</accession>
<dbReference type="AlphaFoldDB" id="A0AAD7U839"/>
<sequence length="623" mass="68180">MVSESSTTVVALVSNSSSPIDAAQITHATTINVVATFEGLAFAGAVSAVFEVVIEAPAVQDITGATLRSRAITFALIECPDGYEETTNNNEIQICSKARKFWFKGSCRECEVGMTCYDNDDVPLTERIVGNGGSLALEAGYHRQSFESRRIIYCDGGPENHACPGGFLIAGWVATKWKCLFVALQIIASFPTSLGIPAPPVFGKIYGVLSITSLHIPGNRFSVERYTMYTSLLVMTLAPLVVCAASVAVNVVINLSRGVNNSLAAIERREGRRRRRISHLVYENLFLPRAKFARTDSRFIRNYVVRDAHVGVTVLAYFRYDLALRASGKAYHIYRIYATISVVTHVIGFPAFCATLLARARPHLDPVVDGARPRHRRPTLAATSALVEAAAEARLKNPTIFPTRSLWIVYRPSYFYWEIVELCRRVCITCVPVFVGTTEVARSLASVILAFASLSVHPFLDDTDNALYESIQWITFTVAFVFFRIVTNSETDGDHVLGTLLVLGVCAIVVTAFVSILFDLRNEQAAVKAVIDSTHLAFKSTSIALRLTSASLEFLSSTSSVKVSELRHVIKKAEPGGNRDDSDAAASDDDRDDSASDGDGDEDNAGNDDDDDDDDKQEEEVKR</sequence>
<feature type="compositionally biased region" description="Acidic residues" evidence="1">
    <location>
        <begin position="586"/>
        <end position="623"/>
    </location>
</feature>
<reference evidence="3" key="1">
    <citation type="submission" date="2023-01" db="EMBL/GenBank/DDBJ databases">
        <title>Metagenome sequencing of chrysophaentin producing Chrysophaeum taylorii.</title>
        <authorList>
            <person name="Davison J."/>
            <person name="Bewley C."/>
        </authorList>
    </citation>
    <scope>NUCLEOTIDE SEQUENCE</scope>
    <source>
        <strain evidence="3">NIES-1699</strain>
    </source>
</reference>
<feature type="transmembrane region" description="Helical" evidence="2">
    <location>
        <begin position="334"/>
        <end position="358"/>
    </location>
</feature>
<organism evidence="3 4">
    <name type="scientific">Chrysophaeum taylorii</name>
    <dbReference type="NCBI Taxonomy" id="2483200"/>
    <lineage>
        <taxon>Eukaryota</taxon>
        <taxon>Sar</taxon>
        <taxon>Stramenopiles</taxon>
        <taxon>Ochrophyta</taxon>
        <taxon>Pelagophyceae</taxon>
        <taxon>Pelagomonadales</taxon>
        <taxon>Pelagomonadaceae</taxon>
        <taxon>Chrysophaeum</taxon>
    </lineage>
</organism>
<dbReference type="PANTHER" id="PTHR11319:SF35">
    <property type="entry name" value="OUTER MEMBRANE PROTEIN PMPC-RELATED"/>
    <property type="match status" value="1"/>
</dbReference>
<protein>
    <submittedName>
        <fullName evidence="3">Uncharacterized protein</fullName>
    </submittedName>
</protein>
<keyword evidence="2" id="KW-0812">Transmembrane</keyword>
<evidence type="ECO:0000313" key="4">
    <source>
        <dbReference type="Proteomes" id="UP001230188"/>
    </source>
</evidence>
<evidence type="ECO:0000256" key="1">
    <source>
        <dbReference type="SAM" id="MobiDB-lite"/>
    </source>
</evidence>
<name>A0AAD7U839_9STRA</name>
<evidence type="ECO:0000256" key="2">
    <source>
        <dbReference type="SAM" id="Phobius"/>
    </source>
</evidence>
<gene>
    <name evidence="3" type="ORF">CTAYLR_007607</name>
</gene>
<dbReference type="Proteomes" id="UP001230188">
    <property type="component" value="Unassembled WGS sequence"/>
</dbReference>
<evidence type="ECO:0000313" key="3">
    <source>
        <dbReference type="EMBL" id="KAJ8599062.1"/>
    </source>
</evidence>
<keyword evidence="2" id="KW-1133">Transmembrane helix</keyword>
<keyword evidence="4" id="KW-1185">Reference proteome</keyword>
<feature type="transmembrane region" description="Helical" evidence="2">
    <location>
        <begin position="440"/>
        <end position="460"/>
    </location>
</feature>